<gene>
    <name evidence="1" type="ORF">COX68_00860</name>
</gene>
<dbReference type="AlphaFoldDB" id="A0A2M7VZZ4"/>
<dbReference type="InterPro" id="IPR016193">
    <property type="entry name" value="Cytidine_deaminase-like"/>
</dbReference>
<dbReference type="Gene3D" id="3.40.50.1380">
    <property type="entry name" value="Methylglyoxal synthase-like domain"/>
    <property type="match status" value="1"/>
</dbReference>
<dbReference type="SUPFAM" id="SSF53927">
    <property type="entry name" value="Cytidine deaminase-like"/>
    <property type="match status" value="1"/>
</dbReference>
<proteinExistence type="predicted"/>
<name>A0A2M7VZZ4_9BACT</name>
<evidence type="ECO:0000313" key="1">
    <source>
        <dbReference type="EMBL" id="PJA10315.1"/>
    </source>
</evidence>
<dbReference type="Pfam" id="PF01808">
    <property type="entry name" value="AICARFT_IMPCHas"/>
    <property type="match status" value="1"/>
</dbReference>
<dbReference type="InterPro" id="IPR024051">
    <property type="entry name" value="AICAR_Tfase_dup_dom_sf"/>
</dbReference>
<protein>
    <recommendedName>
        <fullName evidence="3">Phosphoribosylaminoimidazolecarboxamide formyltransferase</fullName>
    </recommendedName>
</protein>
<dbReference type="PANTHER" id="PTHR11692">
    <property type="entry name" value="BIFUNCTIONAL PURINE BIOSYNTHESIS PROTEIN PURH"/>
    <property type="match status" value="1"/>
</dbReference>
<reference evidence="2" key="1">
    <citation type="submission" date="2017-09" db="EMBL/GenBank/DDBJ databases">
        <title>Depth-based differentiation of microbial function through sediment-hosted aquifers and enrichment of novel symbionts in the deep terrestrial subsurface.</title>
        <authorList>
            <person name="Probst A.J."/>
            <person name="Ladd B."/>
            <person name="Jarett J.K."/>
            <person name="Geller-Mcgrath D.E."/>
            <person name="Sieber C.M.K."/>
            <person name="Emerson J.B."/>
            <person name="Anantharaman K."/>
            <person name="Thomas B.C."/>
            <person name="Malmstrom R."/>
            <person name="Stieglmeier M."/>
            <person name="Klingl A."/>
            <person name="Woyke T."/>
            <person name="Ryan C.M."/>
            <person name="Banfield J.F."/>
        </authorList>
    </citation>
    <scope>NUCLEOTIDE SEQUENCE [LARGE SCALE GENOMIC DNA]</scope>
</reference>
<evidence type="ECO:0008006" key="3">
    <source>
        <dbReference type="Google" id="ProtNLM"/>
    </source>
</evidence>
<accession>A0A2M7VZZ4</accession>
<organism evidence="1 2">
    <name type="scientific">Candidatus Falkowbacteria bacterium CG_4_10_14_0_2_um_filter_41_15</name>
    <dbReference type="NCBI Taxonomy" id="1974554"/>
    <lineage>
        <taxon>Bacteria</taxon>
        <taxon>Candidatus Falkowiibacteriota</taxon>
    </lineage>
</organism>
<dbReference type="SMART" id="SM00798">
    <property type="entry name" value="AICARFT_IMPCHas"/>
    <property type="match status" value="1"/>
</dbReference>
<evidence type="ECO:0000313" key="2">
    <source>
        <dbReference type="Proteomes" id="UP000228743"/>
    </source>
</evidence>
<dbReference type="SUPFAM" id="SSF52335">
    <property type="entry name" value="Methylglyoxal synthase-like"/>
    <property type="match status" value="1"/>
</dbReference>
<dbReference type="GO" id="GO:0006189">
    <property type="term" value="P:'de novo' IMP biosynthetic process"/>
    <property type="evidence" value="ECO:0007669"/>
    <property type="project" value="TreeGrafter"/>
</dbReference>
<dbReference type="GO" id="GO:0003937">
    <property type="term" value="F:IMP cyclohydrolase activity"/>
    <property type="evidence" value="ECO:0007669"/>
    <property type="project" value="InterPro"/>
</dbReference>
<dbReference type="EMBL" id="PFPX01000017">
    <property type="protein sequence ID" value="PJA10315.1"/>
    <property type="molecule type" value="Genomic_DNA"/>
</dbReference>
<dbReference type="Proteomes" id="UP000228743">
    <property type="component" value="Unassembled WGS sequence"/>
</dbReference>
<sequence>MPMRKFAFVNIAEDDKVTELIQKLSDAGFEIIFSEETAEVLTDIGLPVVRINSLTDEEYYGFSGIKFAACKYGENAYQSPAALYTRDLDDPLGLDKFKLISGTAPSYNNYGDLDRLLQTITHIAATFDINHGIVPKIAIGVKHGNACGVGVSHDQSSAIKKMVTGDPTALFGGLVMVNFPIKAETAELLLTHATENRRLLDGIIAPDFTPEAIDLLKHKGDKCRFIANQKLAELNRWRVDEEIIVRYVRGGFLLQPNYTFILDLASPDLKKYGEATITEEDDMLLAKAISDTSNSNTITIVKDGQLLANGVGQQSRVRGAKLAFELGDDNNHDLRGAAASSDSFFPYIDGPEVLALAGIKAIISTSGSIRDKEVIDFCQQRGMALYLIPDAKGRGFFNH</sequence>
<dbReference type="Gene3D" id="3.40.140.20">
    <property type="match status" value="2"/>
</dbReference>
<comment type="caution">
    <text evidence="1">The sequence shown here is derived from an EMBL/GenBank/DDBJ whole genome shotgun (WGS) entry which is preliminary data.</text>
</comment>
<dbReference type="InterPro" id="IPR036914">
    <property type="entry name" value="MGS-like_dom_sf"/>
</dbReference>
<dbReference type="GO" id="GO:0004643">
    <property type="term" value="F:phosphoribosylaminoimidazolecarboxamide formyltransferase activity"/>
    <property type="evidence" value="ECO:0007669"/>
    <property type="project" value="InterPro"/>
</dbReference>
<dbReference type="PANTHER" id="PTHR11692:SF0">
    <property type="entry name" value="BIFUNCTIONAL PURINE BIOSYNTHESIS PROTEIN ATIC"/>
    <property type="match status" value="1"/>
</dbReference>
<dbReference type="GO" id="GO:0005829">
    <property type="term" value="C:cytosol"/>
    <property type="evidence" value="ECO:0007669"/>
    <property type="project" value="TreeGrafter"/>
</dbReference>
<dbReference type="InterPro" id="IPR002695">
    <property type="entry name" value="PurH-like"/>
</dbReference>